<dbReference type="GeneID" id="54304637"/>
<organism evidence="1 2">
    <name type="scientific">Aplosporella prunicola CBS 121167</name>
    <dbReference type="NCBI Taxonomy" id="1176127"/>
    <lineage>
        <taxon>Eukaryota</taxon>
        <taxon>Fungi</taxon>
        <taxon>Dikarya</taxon>
        <taxon>Ascomycota</taxon>
        <taxon>Pezizomycotina</taxon>
        <taxon>Dothideomycetes</taxon>
        <taxon>Dothideomycetes incertae sedis</taxon>
        <taxon>Botryosphaeriales</taxon>
        <taxon>Aplosporellaceae</taxon>
        <taxon>Aplosporella</taxon>
    </lineage>
</organism>
<dbReference type="EMBL" id="ML995675">
    <property type="protein sequence ID" value="KAF2135124.1"/>
    <property type="molecule type" value="Genomic_DNA"/>
</dbReference>
<reference evidence="1" key="1">
    <citation type="journal article" date="2020" name="Stud. Mycol.">
        <title>101 Dothideomycetes genomes: a test case for predicting lifestyles and emergence of pathogens.</title>
        <authorList>
            <person name="Haridas S."/>
            <person name="Albert R."/>
            <person name="Binder M."/>
            <person name="Bloem J."/>
            <person name="Labutti K."/>
            <person name="Salamov A."/>
            <person name="Andreopoulos B."/>
            <person name="Baker S."/>
            <person name="Barry K."/>
            <person name="Bills G."/>
            <person name="Bluhm B."/>
            <person name="Cannon C."/>
            <person name="Castanera R."/>
            <person name="Culley D."/>
            <person name="Daum C."/>
            <person name="Ezra D."/>
            <person name="Gonzalez J."/>
            <person name="Henrissat B."/>
            <person name="Kuo A."/>
            <person name="Liang C."/>
            <person name="Lipzen A."/>
            <person name="Lutzoni F."/>
            <person name="Magnuson J."/>
            <person name="Mondo S."/>
            <person name="Nolan M."/>
            <person name="Ohm R."/>
            <person name="Pangilinan J."/>
            <person name="Park H.-J."/>
            <person name="Ramirez L."/>
            <person name="Alfaro M."/>
            <person name="Sun H."/>
            <person name="Tritt A."/>
            <person name="Yoshinaga Y."/>
            <person name="Zwiers L.-H."/>
            <person name="Turgeon B."/>
            <person name="Goodwin S."/>
            <person name="Spatafora J."/>
            <person name="Crous P."/>
            <person name="Grigoriev I."/>
        </authorList>
    </citation>
    <scope>NUCLEOTIDE SEQUENCE</scope>
    <source>
        <strain evidence="1">CBS 121167</strain>
    </source>
</reference>
<accession>A0A6A6AVZ3</accession>
<evidence type="ECO:0000313" key="2">
    <source>
        <dbReference type="Proteomes" id="UP000799438"/>
    </source>
</evidence>
<sequence>MRLHRPTSSMQISTTRNCYARILLQLVTHFFEASSHFFFLLSVQMHLAAFSFPELSRDFFPATQILTRLASPLQAFVDCLFLLSLRNFSAASIMSLIFLTRGRVPDFGEDDPLLGGFCNRGGALFGFPCFGTGFAGVTTVPRGTASTDATSRPQKRMRRENFIVDI</sequence>
<gene>
    <name evidence="1" type="ORF">K452DRAFT_77900</name>
</gene>
<dbReference type="RefSeq" id="XP_033390843.1">
    <property type="nucleotide sequence ID" value="XM_033547130.1"/>
</dbReference>
<keyword evidence="2" id="KW-1185">Reference proteome</keyword>
<dbReference type="AlphaFoldDB" id="A0A6A6AVZ3"/>
<dbReference type="Proteomes" id="UP000799438">
    <property type="component" value="Unassembled WGS sequence"/>
</dbReference>
<protein>
    <submittedName>
        <fullName evidence="1">Uncharacterized protein</fullName>
    </submittedName>
</protein>
<proteinExistence type="predicted"/>
<name>A0A6A6AVZ3_9PEZI</name>
<evidence type="ECO:0000313" key="1">
    <source>
        <dbReference type="EMBL" id="KAF2135124.1"/>
    </source>
</evidence>